<name>A0A284RIL2_ARMOS</name>
<reference evidence="3" key="1">
    <citation type="journal article" date="2017" name="Nat. Ecol. Evol.">
        <title>Genome expansion and lineage-specific genetic innovations in the forest pathogenic fungi Armillaria.</title>
        <authorList>
            <person name="Sipos G."/>
            <person name="Prasanna A.N."/>
            <person name="Walter M.C."/>
            <person name="O'Connor E."/>
            <person name="Balint B."/>
            <person name="Krizsan K."/>
            <person name="Kiss B."/>
            <person name="Hess J."/>
            <person name="Varga T."/>
            <person name="Slot J."/>
            <person name="Riley R."/>
            <person name="Boka B."/>
            <person name="Rigling D."/>
            <person name="Barry K."/>
            <person name="Lee J."/>
            <person name="Mihaltcheva S."/>
            <person name="LaButti K."/>
            <person name="Lipzen A."/>
            <person name="Waldron R."/>
            <person name="Moloney N.M."/>
            <person name="Sperisen C."/>
            <person name="Kredics L."/>
            <person name="Vagvoelgyi C."/>
            <person name="Patrignani A."/>
            <person name="Fitzpatrick D."/>
            <person name="Nagy I."/>
            <person name="Doyle S."/>
            <person name="Anderson J.B."/>
            <person name="Grigoriev I.V."/>
            <person name="Gueldener U."/>
            <person name="Muensterkoetter M."/>
            <person name="Nagy L.G."/>
        </authorList>
    </citation>
    <scope>NUCLEOTIDE SEQUENCE [LARGE SCALE GENOMIC DNA]</scope>
    <source>
        <strain evidence="3">C18/9</strain>
    </source>
</reference>
<dbReference type="Pfam" id="PF20236">
    <property type="entry name" value="DUF6593"/>
    <property type="match status" value="1"/>
</dbReference>
<dbReference type="InterPro" id="IPR046528">
    <property type="entry name" value="DUF6593"/>
</dbReference>
<dbReference type="OrthoDB" id="2798132at2759"/>
<feature type="domain" description="DUF6593" evidence="1">
    <location>
        <begin position="13"/>
        <end position="173"/>
    </location>
</feature>
<dbReference type="AlphaFoldDB" id="A0A284RIL2"/>
<gene>
    <name evidence="2" type="ORF">ARMOST_11960</name>
</gene>
<proteinExistence type="predicted"/>
<evidence type="ECO:0000313" key="2">
    <source>
        <dbReference type="EMBL" id="SJL08594.1"/>
    </source>
</evidence>
<accession>A0A284RIL2</accession>
<keyword evidence="3" id="KW-1185">Reference proteome</keyword>
<dbReference type="EMBL" id="FUEG01000009">
    <property type="protein sequence ID" value="SJL08594.1"/>
    <property type="molecule type" value="Genomic_DNA"/>
</dbReference>
<evidence type="ECO:0000259" key="1">
    <source>
        <dbReference type="Pfam" id="PF20236"/>
    </source>
</evidence>
<organism evidence="2 3">
    <name type="scientific">Armillaria ostoyae</name>
    <name type="common">Armillaria root rot fungus</name>
    <dbReference type="NCBI Taxonomy" id="47428"/>
    <lineage>
        <taxon>Eukaryota</taxon>
        <taxon>Fungi</taxon>
        <taxon>Dikarya</taxon>
        <taxon>Basidiomycota</taxon>
        <taxon>Agaricomycotina</taxon>
        <taxon>Agaricomycetes</taxon>
        <taxon>Agaricomycetidae</taxon>
        <taxon>Agaricales</taxon>
        <taxon>Marasmiineae</taxon>
        <taxon>Physalacriaceae</taxon>
        <taxon>Armillaria</taxon>
    </lineage>
</organism>
<dbReference type="Proteomes" id="UP000219338">
    <property type="component" value="Unassembled WGS sequence"/>
</dbReference>
<sequence length="181" mass="21411">MEGAALKLTFTTNSVRNTTLAVDEDRVYYEIVTRFWHPTLTKINILNPDTRTSKTVAEVQKSYSGKHRVRFLAGKYMDEWISSDKFLKVEKTKVGGSFVVEGVEYRWKTHNRRLQLVRSEDETKTPLVTYRPYRRYLLVMLMYRHASLKVNPELTSLMDKLIVSYILVERRRRTLSILWNT</sequence>
<evidence type="ECO:0000313" key="3">
    <source>
        <dbReference type="Proteomes" id="UP000219338"/>
    </source>
</evidence>
<dbReference type="OMA" id="EYRWKTH"/>
<protein>
    <recommendedName>
        <fullName evidence="1">DUF6593 domain-containing protein</fullName>
    </recommendedName>
</protein>